<evidence type="ECO:0000256" key="5">
    <source>
        <dbReference type="ARBA" id="ARBA00022692"/>
    </source>
</evidence>
<evidence type="ECO:0000256" key="4">
    <source>
        <dbReference type="ARBA" id="ARBA00022679"/>
    </source>
</evidence>
<comment type="subcellular location">
    <subcellularLocation>
        <location evidence="1">Cell membrane</location>
        <topology evidence="1">Single-pass type I membrane protein</topology>
    </subcellularLocation>
</comment>
<evidence type="ECO:0000256" key="15">
    <source>
        <dbReference type="ARBA" id="ARBA00023180"/>
    </source>
</evidence>
<feature type="chain" id="PRO_5040487893" description="Receptor-like serine/threonine-protein kinase" evidence="19">
    <location>
        <begin position="24"/>
        <end position="832"/>
    </location>
</feature>
<keyword evidence="12 18" id="KW-0472">Membrane</keyword>
<feature type="domain" description="Apple" evidence="22">
    <location>
        <begin position="340"/>
        <end position="422"/>
    </location>
</feature>
<dbReference type="EMBL" id="JAJAGQ010000009">
    <property type="protein sequence ID" value="KAJ8552831.1"/>
    <property type="molecule type" value="Genomic_DNA"/>
</dbReference>
<dbReference type="GO" id="GO:0005524">
    <property type="term" value="F:ATP binding"/>
    <property type="evidence" value="ECO:0007669"/>
    <property type="project" value="UniProtKB-KW"/>
</dbReference>
<dbReference type="PANTHER" id="PTHR27002:SF927">
    <property type="entry name" value="RECEPTOR-LIKE SERINE_THREONINE-PROTEIN KINASE"/>
    <property type="match status" value="1"/>
</dbReference>
<dbReference type="InterPro" id="IPR024171">
    <property type="entry name" value="SRK-like_kinase"/>
</dbReference>
<feature type="transmembrane region" description="Helical" evidence="18">
    <location>
        <begin position="438"/>
        <end position="459"/>
    </location>
</feature>
<dbReference type="GO" id="GO:0030246">
    <property type="term" value="F:carbohydrate binding"/>
    <property type="evidence" value="ECO:0007669"/>
    <property type="project" value="UniProtKB-KW"/>
</dbReference>
<dbReference type="InterPro" id="IPR000858">
    <property type="entry name" value="S_locus_glycoprot_dom"/>
</dbReference>
<name>A0A9Q1RC47_9SOLA</name>
<dbReference type="InterPro" id="IPR000719">
    <property type="entry name" value="Prot_kinase_dom"/>
</dbReference>
<dbReference type="PANTHER" id="PTHR27002">
    <property type="entry name" value="RECEPTOR-LIKE SERINE/THREONINE-PROTEIN KINASE SD1-8"/>
    <property type="match status" value="1"/>
</dbReference>
<comment type="catalytic activity">
    <reaction evidence="16">
        <text>L-seryl-[protein] + ATP = O-phospho-L-seryl-[protein] + ADP + H(+)</text>
        <dbReference type="Rhea" id="RHEA:17989"/>
        <dbReference type="Rhea" id="RHEA-COMP:9863"/>
        <dbReference type="Rhea" id="RHEA-COMP:11604"/>
        <dbReference type="ChEBI" id="CHEBI:15378"/>
        <dbReference type="ChEBI" id="CHEBI:29999"/>
        <dbReference type="ChEBI" id="CHEBI:30616"/>
        <dbReference type="ChEBI" id="CHEBI:83421"/>
        <dbReference type="ChEBI" id="CHEBI:456216"/>
        <dbReference type="EC" id="2.7.11.1"/>
    </reaction>
</comment>
<comment type="catalytic activity">
    <reaction evidence="16">
        <text>L-threonyl-[protein] + ATP = O-phospho-L-threonyl-[protein] + ADP + H(+)</text>
        <dbReference type="Rhea" id="RHEA:46608"/>
        <dbReference type="Rhea" id="RHEA-COMP:11060"/>
        <dbReference type="Rhea" id="RHEA-COMP:11605"/>
        <dbReference type="ChEBI" id="CHEBI:15378"/>
        <dbReference type="ChEBI" id="CHEBI:30013"/>
        <dbReference type="ChEBI" id="CHEBI:30616"/>
        <dbReference type="ChEBI" id="CHEBI:61977"/>
        <dbReference type="ChEBI" id="CHEBI:456216"/>
        <dbReference type="EC" id="2.7.11.1"/>
    </reaction>
</comment>
<keyword evidence="10 16" id="KW-0067">ATP-binding</keyword>
<keyword evidence="13" id="KW-1015">Disulfide bond</keyword>
<dbReference type="SMART" id="SM00108">
    <property type="entry name" value="B_lectin"/>
    <property type="match status" value="1"/>
</dbReference>
<evidence type="ECO:0000256" key="9">
    <source>
        <dbReference type="ARBA" id="ARBA00022777"/>
    </source>
</evidence>
<comment type="similarity">
    <text evidence="16">Belongs to the protein kinase superfamily. Ser/Thr protein kinase family.</text>
</comment>
<dbReference type="InterPro" id="IPR001245">
    <property type="entry name" value="Ser-Thr/Tyr_kinase_cat_dom"/>
</dbReference>
<evidence type="ECO:0000259" key="20">
    <source>
        <dbReference type="PROSITE" id="PS50011"/>
    </source>
</evidence>
<keyword evidence="6 19" id="KW-0732">Signal</keyword>
<proteinExistence type="inferred from homology"/>
<evidence type="ECO:0000313" key="24">
    <source>
        <dbReference type="Proteomes" id="UP001152561"/>
    </source>
</evidence>
<dbReference type="OrthoDB" id="4062651at2759"/>
<evidence type="ECO:0000256" key="14">
    <source>
        <dbReference type="ARBA" id="ARBA00023170"/>
    </source>
</evidence>
<feature type="signal peptide" evidence="19">
    <location>
        <begin position="1"/>
        <end position="23"/>
    </location>
</feature>
<keyword evidence="9 16" id="KW-0418">Kinase</keyword>
<gene>
    <name evidence="23" type="ORF">K7X08_020224</name>
</gene>
<dbReference type="PROSITE" id="PS50948">
    <property type="entry name" value="PAN"/>
    <property type="match status" value="1"/>
</dbReference>
<dbReference type="Pfam" id="PF07714">
    <property type="entry name" value="PK_Tyr_Ser-Thr"/>
    <property type="match status" value="1"/>
</dbReference>
<dbReference type="PROSITE" id="PS00108">
    <property type="entry name" value="PROTEIN_KINASE_ST"/>
    <property type="match status" value="1"/>
</dbReference>
<dbReference type="Gene3D" id="1.10.510.10">
    <property type="entry name" value="Transferase(Phosphotransferase) domain 1"/>
    <property type="match status" value="1"/>
</dbReference>
<dbReference type="PROSITE" id="PS50011">
    <property type="entry name" value="PROTEIN_KINASE_DOM"/>
    <property type="match status" value="1"/>
</dbReference>
<keyword evidence="8 16" id="KW-0547">Nucleotide-binding</keyword>
<evidence type="ECO:0000256" key="10">
    <source>
        <dbReference type="ARBA" id="ARBA00022840"/>
    </source>
</evidence>
<evidence type="ECO:0000256" key="1">
    <source>
        <dbReference type="ARBA" id="ARBA00004251"/>
    </source>
</evidence>
<evidence type="ECO:0000313" key="23">
    <source>
        <dbReference type="EMBL" id="KAJ8552831.1"/>
    </source>
</evidence>
<accession>A0A9Q1RC47</accession>
<comment type="caution">
    <text evidence="23">The sequence shown here is derived from an EMBL/GenBank/DDBJ whole genome shotgun (WGS) entry which is preliminary data.</text>
</comment>
<keyword evidence="5 18" id="KW-0812">Transmembrane</keyword>
<dbReference type="FunFam" id="3.30.200.20:FF:000330">
    <property type="entry name" value="G-type lectin S-receptor-like serine/threonine-protein kinase At4g03230"/>
    <property type="match status" value="1"/>
</dbReference>
<dbReference type="GO" id="GO:0048544">
    <property type="term" value="P:recognition of pollen"/>
    <property type="evidence" value="ECO:0007669"/>
    <property type="project" value="InterPro"/>
</dbReference>
<dbReference type="Pfam" id="PF00954">
    <property type="entry name" value="S_locus_glycop"/>
    <property type="match status" value="1"/>
</dbReference>
<evidence type="ECO:0000256" key="18">
    <source>
        <dbReference type="SAM" id="Phobius"/>
    </source>
</evidence>
<keyword evidence="2" id="KW-1003">Cell membrane</keyword>
<dbReference type="CDD" id="cd14066">
    <property type="entry name" value="STKc_IRAK"/>
    <property type="match status" value="1"/>
</dbReference>
<feature type="compositionally biased region" description="Polar residues" evidence="17">
    <location>
        <begin position="810"/>
        <end position="826"/>
    </location>
</feature>
<keyword evidence="3 16" id="KW-0723">Serine/threonine-protein kinase</keyword>
<evidence type="ECO:0000256" key="3">
    <source>
        <dbReference type="ARBA" id="ARBA00022527"/>
    </source>
</evidence>
<dbReference type="Gene3D" id="2.90.10.10">
    <property type="entry name" value="Bulb-type lectin domain"/>
    <property type="match status" value="1"/>
</dbReference>
<reference evidence="24" key="1">
    <citation type="journal article" date="2023" name="Proc. Natl. Acad. Sci. U.S.A.">
        <title>Genomic and structural basis for evolution of tropane alkaloid biosynthesis.</title>
        <authorList>
            <person name="Wanga Y.-J."/>
            <person name="Taina T."/>
            <person name="Yua J.-Y."/>
            <person name="Lia J."/>
            <person name="Xua B."/>
            <person name="Chenc J."/>
            <person name="D'Auriad J.C."/>
            <person name="Huanga J.-P."/>
            <person name="Huanga S.-X."/>
        </authorList>
    </citation>
    <scope>NUCLEOTIDE SEQUENCE [LARGE SCALE GENOMIC DNA]</scope>
    <source>
        <strain evidence="24">cv. KIB-2019</strain>
    </source>
</reference>
<dbReference type="PROSITE" id="PS50927">
    <property type="entry name" value="BULB_LECTIN"/>
    <property type="match status" value="1"/>
</dbReference>
<evidence type="ECO:0000256" key="8">
    <source>
        <dbReference type="ARBA" id="ARBA00022741"/>
    </source>
</evidence>
<keyword evidence="14" id="KW-0675">Receptor</keyword>
<dbReference type="PIRSF" id="PIRSF000641">
    <property type="entry name" value="SRK"/>
    <property type="match status" value="1"/>
</dbReference>
<dbReference type="AlphaFoldDB" id="A0A9Q1RC47"/>
<dbReference type="GO" id="GO:0004674">
    <property type="term" value="F:protein serine/threonine kinase activity"/>
    <property type="evidence" value="ECO:0007669"/>
    <property type="project" value="UniProtKB-KW"/>
</dbReference>
<evidence type="ECO:0000256" key="13">
    <source>
        <dbReference type="ARBA" id="ARBA00023157"/>
    </source>
</evidence>
<dbReference type="InterPro" id="IPR003609">
    <property type="entry name" value="Pan_app"/>
</dbReference>
<keyword evidence="11 18" id="KW-1133">Transmembrane helix</keyword>
<keyword evidence="7" id="KW-0430">Lectin</keyword>
<protein>
    <recommendedName>
        <fullName evidence="16">Receptor-like serine/threonine-protein kinase</fullName>
        <ecNumber evidence="16">2.7.11.1</ecNumber>
    </recommendedName>
</protein>
<feature type="region of interest" description="Disordered" evidence="17">
    <location>
        <begin position="806"/>
        <end position="832"/>
    </location>
</feature>
<evidence type="ECO:0000256" key="6">
    <source>
        <dbReference type="ARBA" id="ARBA00022729"/>
    </source>
</evidence>
<evidence type="ECO:0000256" key="12">
    <source>
        <dbReference type="ARBA" id="ARBA00023136"/>
    </source>
</evidence>
<evidence type="ECO:0000256" key="11">
    <source>
        <dbReference type="ARBA" id="ARBA00022989"/>
    </source>
</evidence>
<evidence type="ECO:0000259" key="22">
    <source>
        <dbReference type="PROSITE" id="PS50948"/>
    </source>
</evidence>
<keyword evidence="4 16" id="KW-0808">Transferase</keyword>
<dbReference type="FunFam" id="1.10.510.10:FF:002177">
    <property type="entry name" value="G-type lectin S-receptor-like serine/threonine-protein kinase CES101 isoform A"/>
    <property type="match status" value="1"/>
</dbReference>
<evidence type="ECO:0000259" key="21">
    <source>
        <dbReference type="PROSITE" id="PS50927"/>
    </source>
</evidence>
<dbReference type="InterPro" id="IPR008271">
    <property type="entry name" value="Ser/Thr_kinase_AS"/>
</dbReference>
<dbReference type="Gene3D" id="3.30.200.20">
    <property type="entry name" value="Phosphorylase Kinase, domain 1"/>
    <property type="match status" value="1"/>
</dbReference>
<feature type="domain" description="Bulb-type lectin" evidence="21">
    <location>
        <begin position="24"/>
        <end position="147"/>
    </location>
</feature>
<dbReference type="InterPro" id="IPR001480">
    <property type="entry name" value="Bulb-type_lectin_dom"/>
</dbReference>
<evidence type="ECO:0000256" key="7">
    <source>
        <dbReference type="ARBA" id="ARBA00022734"/>
    </source>
</evidence>
<dbReference type="SMART" id="SM00220">
    <property type="entry name" value="S_TKc"/>
    <property type="match status" value="1"/>
</dbReference>
<dbReference type="CDD" id="cd00028">
    <property type="entry name" value="B_lectin"/>
    <property type="match status" value="1"/>
</dbReference>
<organism evidence="23 24">
    <name type="scientific">Anisodus acutangulus</name>
    <dbReference type="NCBI Taxonomy" id="402998"/>
    <lineage>
        <taxon>Eukaryota</taxon>
        <taxon>Viridiplantae</taxon>
        <taxon>Streptophyta</taxon>
        <taxon>Embryophyta</taxon>
        <taxon>Tracheophyta</taxon>
        <taxon>Spermatophyta</taxon>
        <taxon>Magnoliopsida</taxon>
        <taxon>eudicotyledons</taxon>
        <taxon>Gunneridae</taxon>
        <taxon>Pentapetalae</taxon>
        <taxon>asterids</taxon>
        <taxon>lamiids</taxon>
        <taxon>Solanales</taxon>
        <taxon>Solanaceae</taxon>
        <taxon>Solanoideae</taxon>
        <taxon>Hyoscyameae</taxon>
        <taxon>Anisodus</taxon>
    </lineage>
</organism>
<dbReference type="CDD" id="cd01098">
    <property type="entry name" value="PAN_AP_plant"/>
    <property type="match status" value="1"/>
</dbReference>
<dbReference type="SMART" id="SM00473">
    <property type="entry name" value="PAN_AP"/>
    <property type="match status" value="1"/>
</dbReference>
<dbReference type="SUPFAM" id="SSF51110">
    <property type="entry name" value="alpha-D-mannose-specific plant lectins"/>
    <property type="match status" value="1"/>
</dbReference>
<dbReference type="Proteomes" id="UP001152561">
    <property type="component" value="Unassembled WGS sequence"/>
</dbReference>
<dbReference type="SUPFAM" id="SSF56112">
    <property type="entry name" value="Protein kinase-like (PK-like)"/>
    <property type="match status" value="1"/>
</dbReference>
<feature type="domain" description="Protein kinase" evidence="20">
    <location>
        <begin position="517"/>
        <end position="793"/>
    </location>
</feature>
<dbReference type="EC" id="2.7.11.1" evidence="16"/>
<keyword evidence="15" id="KW-0325">Glycoprotein</keyword>
<dbReference type="GO" id="GO:0005886">
    <property type="term" value="C:plasma membrane"/>
    <property type="evidence" value="ECO:0007669"/>
    <property type="project" value="UniProtKB-SubCell"/>
</dbReference>
<evidence type="ECO:0000256" key="2">
    <source>
        <dbReference type="ARBA" id="ARBA00022475"/>
    </source>
</evidence>
<keyword evidence="24" id="KW-1185">Reference proteome</keyword>
<evidence type="ECO:0000256" key="19">
    <source>
        <dbReference type="SAM" id="SignalP"/>
    </source>
</evidence>
<evidence type="ECO:0000256" key="16">
    <source>
        <dbReference type="PIRNR" id="PIRNR000641"/>
    </source>
</evidence>
<dbReference type="InterPro" id="IPR011009">
    <property type="entry name" value="Kinase-like_dom_sf"/>
</dbReference>
<evidence type="ECO:0000256" key="17">
    <source>
        <dbReference type="SAM" id="MobiDB-lite"/>
    </source>
</evidence>
<dbReference type="Pfam" id="PF08276">
    <property type="entry name" value="PAN_2"/>
    <property type="match status" value="1"/>
</dbReference>
<sequence length="832" mass="93567">MKNNHSFLVLFLCFSLNISLCLGGDTISANKPLSFGQTIVSSGGNFELGIFRPGKSVNFYIGIWYKSDNFGKTVVWVANRDRSLGSSANLTILQGNLVLLDRFQGLVWSTHIPRKVTPKNSVVAVLRDDGNLILSDMSNSSTPLILWQSFDYPTDTFLPGAKLGYDKRTKRKQVLISWKNLNDPAPGLFSLELDTRHSQLVIKWNRTTQYWASGTWTGDTFRLMSEMRSDYLDNYTYTDNENESYFTYSLYYSAITSRLVMDVSGQIKQLTWFNNSTSWNQFWAAPKKQCNVYANCGAFGVCNNANLSCNCLSGFKPRSDREWNTNDYSGGCVREGKLQCNAITEDNDKFWMSSIMRLPASPDTNITVGAASQCRSTCFSNCSCTAYTYDGTRTCSIWNGELFNLQQLSKIETGRTIFIKSGSPEAQIKAKKSMKLKAILSSITALMLLLIGSFSYIYYRRRMAKRADRRKGTQGAQISHWHKAEGEAKVLMKENNDEVIDVPYFQLETILAATDNFSNENKIGQGGFGPVYKGIFPGGKEIAVKRLSSHSGQGIDEFKNEVTLIAKLQHRNLVRLFGYCINAKEQILLYEYMPNKSLDAFIFDGKLCKILDWKKRYDIILGIARGLAYLHHDSRLRIIHRDLKTGNILLDEEMNPKISDFGLARIVEGKSTEANTKKVVGTFGYMSPEYASDGLFSIKSDVFSFGVVVLEIISGRKNTGFYQSEEALNLLGYAWRLWIEERAMQLTEKSLLESCNRSEVLKCINVALLCVQEDSNARPNMSDVIVMLVREGMSLPKPNRAAFAKRTHMSRTSSSPSKVSNNQLTITAAGGR</sequence>
<dbReference type="InterPro" id="IPR036426">
    <property type="entry name" value="Bulb-type_lectin_dom_sf"/>
</dbReference>
<dbReference type="Pfam" id="PF01453">
    <property type="entry name" value="B_lectin"/>
    <property type="match status" value="1"/>
</dbReference>